<dbReference type="Pfam" id="PF00027">
    <property type="entry name" value="cNMP_binding"/>
    <property type="match status" value="1"/>
</dbReference>
<dbReference type="HOGENOM" id="CLU_025702_1_0_1"/>
<dbReference type="EMBL" id="CH933806">
    <property type="protein sequence ID" value="KRG00586.1"/>
    <property type="molecule type" value="Genomic_DNA"/>
</dbReference>
<dbReference type="Proteomes" id="UP000009192">
    <property type="component" value="Unassembled WGS sequence"/>
</dbReference>
<dbReference type="PROSITE" id="PS50042">
    <property type="entry name" value="CNMP_BINDING_3"/>
    <property type="match status" value="1"/>
</dbReference>
<dbReference type="CDD" id="cd00038">
    <property type="entry name" value="CAP_ED"/>
    <property type="match status" value="1"/>
</dbReference>
<dbReference type="SUPFAM" id="SSF51206">
    <property type="entry name" value="cAMP-binding domain-like"/>
    <property type="match status" value="2"/>
</dbReference>
<reference evidence="2" key="2">
    <citation type="journal article" date="2008" name="Bioinformatics">
        <title>Assembly reconciliation.</title>
        <authorList>
            <person name="Zimin A.V."/>
            <person name="Smith D.R."/>
            <person name="Sutton G."/>
            <person name="Yorke J.A."/>
        </authorList>
    </citation>
    <scope>NUCLEOTIDE SEQUENCE</scope>
    <source>
        <strain evidence="2">TSC#15081-1352.22</strain>
    </source>
</reference>
<dbReference type="InterPro" id="IPR000595">
    <property type="entry name" value="cNMP-bd_dom"/>
</dbReference>
<sequence length="541" mass="62078">MVLKRNRNADDLQKRLFLKYKLNKVVREVIMNSQWLDENQDDHKMSSNVKKNIALMMRTKRKFGVLTLSEKSLIRTPHHLRTVSDRKKLCILFAGFRCFLSVPAKQRVRVIPVVQFLSVSPGRIIIRKGDKPFLIYFIVAGEIGMPKRNISEIEDQFMFGPGDCIGDIGMFEDGPRFQTCIAASQCELLVLLDKDFNSILKPYMQKVWNDKKRALKALDYFDFFSDDQILKACKLCTLKQYNPLDTIYSHDRGTLTNVHFVLSGECLILQCLNMKVVVNNGKKMYHLVDTSDGGSIYLHSEQSIRSRLVKNSSMFDALDAVHKNENKSPGQLNTLTSDSDNGSSISTVNLIKHYTSPSSIKYSEYYVEEMTYVDEAYSSSGELFKDKNQLTSDIYNDIESESEIFYVSNFLGSSSTCLSEDDIENHFIDVGSFTFGGIFGLGETMRHRVIMARSTVQCLLLPRFFLLDNDQNPGNIWQRRLFYLECIIPSRDDLFDNFLKTLKWKKFKIDFIKNLTTNTTNIAKDDDIPVLCRIEGGIDPQ</sequence>
<reference evidence="2 4" key="1">
    <citation type="journal article" date="2007" name="Nature">
        <title>Evolution of genes and genomes on the Drosophila phylogeny.</title>
        <authorList>
            <consortium name="Drosophila 12 Genomes Consortium"/>
            <person name="Clark A.G."/>
            <person name="Eisen M.B."/>
            <person name="Smith D.R."/>
            <person name="Bergman C.M."/>
            <person name="Oliver B."/>
            <person name="Markow T.A."/>
            <person name="Kaufman T.C."/>
            <person name="Kellis M."/>
            <person name="Gelbart W."/>
            <person name="Iyer V.N."/>
            <person name="Pollard D.A."/>
            <person name="Sackton T.B."/>
            <person name="Larracuente A.M."/>
            <person name="Singh N.D."/>
            <person name="Abad J.P."/>
            <person name="Abt D.N."/>
            <person name="Adryan B."/>
            <person name="Aguade M."/>
            <person name="Akashi H."/>
            <person name="Anderson W.W."/>
            <person name="Aquadro C.F."/>
            <person name="Ardell D.H."/>
            <person name="Arguello R."/>
            <person name="Artieri C.G."/>
            <person name="Barbash D.A."/>
            <person name="Barker D."/>
            <person name="Barsanti P."/>
            <person name="Batterham P."/>
            <person name="Batzoglou S."/>
            <person name="Begun D."/>
            <person name="Bhutkar A."/>
            <person name="Blanco E."/>
            <person name="Bosak S.A."/>
            <person name="Bradley R.K."/>
            <person name="Brand A.D."/>
            <person name="Brent M.R."/>
            <person name="Brooks A.N."/>
            <person name="Brown R.H."/>
            <person name="Butlin R.K."/>
            <person name="Caggese C."/>
            <person name="Calvi B.R."/>
            <person name="Bernardo de Carvalho A."/>
            <person name="Caspi A."/>
            <person name="Castrezana S."/>
            <person name="Celniker S.E."/>
            <person name="Chang J.L."/>
            <person name="Chapple C."/>
            <person name="Chatterji S."/>
            <person name="Chinwalla A."/>
            <person name="Civetta A."/>
            <person name="Clifton S.W."/>
            <person name="Comeron J.M."/>
            <person name="Costello J.C."/>
            <person name="Coyne J.A."/>
            <person name="Daub J."/>
            <person name="David R.G."/>
            <person name="Delcher A.L."/>
            <person name="Delehaunty K."/>
            <person name="Do C.B."/>
            <person name="Ebling H."/>
            <person name="Edwards K."/>
            <person name="Eickbush T."/>
            <person name="Evans J.D."/>
            <person name="Filipski A."/>
            <person name="Findeiss S."/>
            <person name="Freyhult E."/>
            <person name="Fulton L."/>
            <person name="Fulton R."/>
            <person name="Garcia A.C."/>
            <person name="Gardiner A."/>
            <person name="Garfield D.A."/>
            <person name="Garvin B.E."/>
            <person name="Gibson G."/>
            <person name="Gilbert D."/>
            <person name="Gnerre S."/>
            <person name="Godfrey J."/>
            <person name="Good R."/>
            <person name="Gotea V."/>
            <person name="Gravely B."/>
            <person name="Greenberg A.J."/>
            <person name="Griffiths-Jones S."/>
            <person name="Gross S."/>
            <person name="Guigo R."/>
            <person name="Gustafson E.A."/>
            <person name="Haerty W."/>
            <person name="Hahn M.W."/>
            <person name="Halligan D.L."/>
            <person name="Halpern A.L."/>
            <person name="Halter G.M."/>
            <person name="Han M.V."/>
            <person name="Heger A."/>
            <person name="Hillier L."/>
            <person name="Hinrichs A.S."/>
            <person name="Holmes I."/>
            <person name="Hoskins R.A."/>
            <person name="Hubisz M.J."/>
            <person name="Hultmark D."/>
            <person name="Huntley M.A."/>
            <person name="Jaffe D.B."/>
            <person name="Jagadeeshan S."/>
            <person name="Jeck W.R."/>
            <person name="Johnson J."/>
            <person name="Jones C.D."/>
            <person name="Jordan W.C."/>
            <person name="Karpen G.H."/>
            <person name="Kataoka E."/>
            <person name="Keightley P.D."/>
            <person name="Kheradpour P."/>
            <person name="Kirkness E.F."/>
            <person name="Koerich L.B."/>
            <person name="Kristiansen K."/>
            <person name="Kudrna D."/>
            <person name="Kulathinal R.J."/>
            <person name="Kumar S."/>
            <person name="Kwok R."/>
            <person name="Lander E."/>
            <person name="Langley C.H."/>
            <person name="Lapoint R."/>
            <person name="Lazzaro B.P."/>
            <person name="Lee S.J."/>
            <person name="Levesque L."/>
            <person name="Li R."/>
            <person name="Lin C.F."/>
            <person name="Lin M.F."/>
            <person name="Lindblad-Toh K."/>
            <person name="Llopart A."/>
            <person name="Long M."/>
            <person name="Low L."/>
            <person name="Lozovsky E."/>
            <person name="Lu J."/>
            <person name="Luo M."/>
            <person name="Machado C.A."/>
            <person name="Makalowski W."/>
            <person name="Marzo M."/>
            <person name="Matsuda M."/>
            <person name="Matzkin L."/>
            <person name="McAllister B."/>
            <person name="McBride C.S."/>
            <person name="McKernan B."/>
            <person name="McKernan K."/>
            <person name="Mendez-Lago M."/>
            <person name="Minx P."/>
            <person name="Mollenhauer M.U."/>
            <person name="Montooth K."/>
            <person name="Mount S.M."/>
            <person name="Mu X."/>
            <person name="Myers E."/>
            <person name="Negre B."/>
            <person name="Newfeld S."/>
            <person name="Nielsen R."/>
            <person name="Noor M.A."/>
            <person name="O'Grady P."/>
            <person name="Pachter L."/>
            <person name="Papaceit M."/>
            <person name="Parisi M.J."/>
            <person name="Parisi M."/>
            <person name="Parts L."/>
            <person name="Pedersen J.S."/>
            <person name="Pesole G."/>
            <person name="Phillippy A.M."/>
            <person name="Ponting C.P."/>
            <person name="Pop M."/>
            <person name="Porcelli D."/>
            <person name="Powell J.R."/>
            <person name="Prohaska S."/>
            <person name="Pruitt K."/>
            <person name="Puig M."/>
            <person name="Quesneville H."/>
            <person name="Ram K.R."/>
            <person name="Rand D."/>
            <person name="Rasmussen M.D."/>
            <person name="Reed L.K."/>
            <person name="Reenan R."/>
            <person name="Reily A."/>
            <person name="Remington K.A."/>
            <person name="Rieger T.T."/>
            <person name="Ritchie M.G."/>
            <person name="Robin C."/>
            <person name="Rogers Y.H."/>
            <person name="Rohde C."/>
            <person name="Rozas J."/>
            <person name="Rubenfield M.J."/>
            <person name="Ruiz A."/>
            <person name="Russo S."/>
            <person name="Salzberg S.L."/>
            <person name="Sanchez-Gracia A."/>
            <person name="Saranga D.J."/>
            <person name="Sato H."/>
            <person name="Schaeffer S.W."/>
            <person name="Schatz M.C."/>
            <person name="Schlenke T."/>
            <person name="Schwartz R."/>
            <person name="Segarra C."/>
            <person name="Singh R.S."/>
            <person name="Sirot L."/>
            <person name="Sirota M."/>
            <person name="Sisneros N.B."/>
            <person name="Smith C.D."/>
            <person name="Smith T.F."/>
            <person name="Spieth J."/>
            <person name="Stage D.E."/>
            <person name="Stark A."/>
            <person name="Stephan W."/>
            <person name="Strausberg R.L."/>
            <person name="Strempel S."/>
            <person name="Sturgill D."/>
            <person name="Sutton G."/>
            <person name="Sutton G.G."/>
            <person name="Tao W."/>
            <person name="Teichmann S."/>
            <person name="Tobari Y.N."/>
            <person name="Tomimura Y."/>
            <person name="Tsolas J.M."/>
            <person name="Valente V.L."/>
            <person name="Venter E."/>
            <person name="Venter J.C."/>
            <person name="Vicario S."/>
            <person name="Vieira F.G."/>
            <person name="Vilella A.J."/>
            <person name="Villasante A."/>
            <person name="Walenz B."/>
            <person name="Wang J."/>
            <person name="Wasserman M."/>
            <person name="Watts T."/>
            <person name="Wilson D."/>
            <person name="Wilson R.K."/>
            <person name="Wing R.A."/>
            <person name="Wolfner M.F."/>
            <person name="Wong A."/>
            <person name="Wong G.K."/>
            <person name="Wu C.I."/>
            <person name="Wu G."/>
            <person name="Yamamoto D."/>
            <person name="Yang H.P."/>
            <person name="Yang S.P."/>
            <person name="Yorke J.A."/>
            <person name="Yoshida K."/>
            <person name="Zdobnov E."/>
            <person name="Zhang P."/>
            <person name="Zhang Y."/>
            <person name="Zimin A.V."/>
            <person name="Baldwin J."/>
            <person name="Abdouelleil A."/>
            <person name="Abdulkadir J."/>
            <person name="Abebe A."/>
            <person name="Abera B."/>
            <person name="Abreu J."/>
            <person name="Acer S.C."/>
            <person name="Aftuck L."/>
            <person name="Alexander A."/>
            <person name="An P."/>
            <person name="Anderson E."/>
            <person name="Anderson S."/>
            <person name="Arachi H."/>
            <person name="Azer M."/>
            <person name="Bachantsang P."/>
            <person name="Barry A."/>
            <person name="Bayul T."/>
            <person name="Berlin A."/>
            <person name="Bessette D."/>
            <person name="Bloom T."/>
            <person name="Blye J."/>
            <person name="Boguslavskiy L."/>
            <person name="Bonnet C."/>
            <person name="Boukhgalter B."/>
            <person name="Bourzgui I."/>
            <person name="Brown A."/>
            <person name="Cahill P."/>
            <person name="Channer S."/>
            <person name="Cheshatsang Y."/>
            <person name="Chuda L."/>
            <person name="Citroen M."/>
            <person name="Collymore A."/>
            <person name="Cooke P."/>
            <person name="Costello M."/>
            <person name="D'Aco K."/>
            <person name="Daza R."/>
            <person name="De Haan G."/>
            <person name="DeGray S."/>
            <person name="DeMaso C."/>
            <person name="Dhargay N."/>
            <person name="Dooley K."/>
            <person name="Dooley E."/>
            <person name="Doricent M."/>
            <person name="Dorje P."/>
            <person name="Dorjee K."/>
            <person name="Dupes A."/>
            <person name="Elong R."/>
            <person name="Falk J."/>
            <person name="Farina A."/>
            <person name="Faro S."/>
            <person name="Ferguson D."/>
            <person name="Fisher S."/>
            <person name="Foley C.D."/>
            <person name="Franke A."/>
            <person name="Friedrich D."/>
            <person name="Gadbois L."/>
            <person name="Gearin G."/>
            <person name="Gearin C.R."/>
            <person name="Giannoukos G."/>
            <person name="Goode T."/>
            <person name="Graham J."/>
            <person name="Grandbois E."/>
            <person name="Grewal S."/>
            <person name="Gyaltsen K."/>
            <person name="Hafez N."/>
            <person name="Hagos B."/>
            <person name="Hall J."/>
            <person name="Henson C."/>
            <person name="Hollinger A."/>
            <person name="Honan T."/>
            <person name="Huard M.D."/>
            <person name="Hughes L."/>
            <person name="Hurhula B."/>
            <person name="Husby M.E."/>
            <person name="Kamat A."/>
            <person name="Kanga B."/>
            <person name="Kashin S."/>
            <person name="Khazanovich D."/>
            <person name="Kisner P."/>
            <person name="Lance K."/>
            <person name="Lara M."/>
            <person name="Lee W."/>
            <person name="Lennon N."/>
            <person name="Letendre F."/>
            <person name="LeVine R."/>
            <person name="Lipovsky A."/>
            <person name="Liu X."/>
            <person name="Liu J."/>
            <person name="Liu S."/>
            <person name="Lokyitsang T."/>
            <person name="Lokyitsang Y."/>
            <person name="Lubonja R."/>
            <person name="Lui A."/>
            <person name="MacDonald P."/>
            <person name="Magnisalis V."/>
            <person name="Maru K."/>
            <person name="Matthews C."/>
            <person name="McCusker W."/>
            <person name="McDonough S."/>
            <person name="Mehta T."/>
            <person name="Meldrim J."/>
            <person name="Meneus L."/>
            <person name="Mihai O."/>
            <person name="Mihalev A."/>
            <person name="Mihova T."/>
            <person name="Mittelman R."/>
            <person name="Mlenga V."/>
            <person name="Montmayeur A."/>
            <person name="Mulrain L."/>
            <person name="Navidi A."/>
            <person name="Naylor J."/>
            <person name="Negash T."/>
            <person name="Nguyen T."/>
            <person name="Nguyen N."/>
            <person name="Nicol R."/>
            <person name="Norbu C."/>
            <person name="Norbu N."/>
            <person name="Novod N."/>
            <person name="O'Neill B."/>
            <person name="Osman S."/>
            <person name="Markiewicz E."/>
            <person name="Oyono O.L."/>
            <person name="Patti C."/>
            <person name="Phunkhang P."/>
            <person name="Pierre F."/>
            <person name="Priest M."/>
            <person name="Raghuraman S."/>
            <person name="Rege F."/>
            <person name="Reyes R."/>
            <person name="Rise C."/>
            <person name="Rogov P."/>
            <person name="Ross K."/>
            <person name="Ryan E."/>
            <person name="Settipalli S."/>
            <person name="Shea T."/>
            <person name="Sherpa N."/>
            <person name="Shi L."/>
            <person name="Shih D."/>
            <person name="Sparrow T."/>
            <person name="Spaulding J."/>
            <person name="Stalker J."/>
            <person name="Stange-Thomann N."/>
            <person name="Stavropoulos S."/>
            <person name="Stone C."/>
            <person name="Strader C."/>
            <person name="Tesfaye S."/>
            <person name="Thomson T."/>
            <person name="Thoulutsang Y."/>
            <person name="Thoulutsang D."/>
            <person name="Topham K."/>
            <person name="Topping I."/>
            <person name="Tsamla T."/>
            <person name="Vassiliev H."/>
            <person name="Vo A."/>
            <person name="Wangchuk T."/>
            <person name="Wangdi T."/>
            <person name="Weiand M."/>
            <person name="Wilkinson J."/>
            <person name="Wilson A."/>
            <person name="Yadav S."/>
            <person name="Young G."/>
            <person name="Yu Q."/>
            <person name="Zembek L."/>
            <person name="Zhong D."/>
            <person name="Zimmer A."/>
            <person name="Zwirko Z."/>
            <person name="Jaffe D.B."/>
            <person name="Alvarez P."/>
            <person name="Brockman W."/>
            <person name="Butler J."/>
            <person name="Chin C."/>
            <person name="Gnerre S."/>
            <person name="Grabherr M."/>
            <person name="Kleber M."/>
            <person name="Mauceli E."/>
            <person name="MacCallum I."/>
        </authorList>
    </citation>
    <scope>NUCLEOTIDE SEQUENCE [LARGE SCALE GENOMIC DNA]</scope>
    <source>
        <strain evidence="2">TSC#15081-1352.22</strain>
        <strain evidence="4">Tucson 15081-1352.22</strain>
    </source>
</reference>
<evidence type="ECO:0000313" key="3">
    <source>
        <dbReference type="EMBL" id="KRG00586.1"/>
    </source>
</evidence>
<name>B4KC95_DROMO</name>
<dbReference type="AlphaFoldDB" id="B4KC95"/>
<dbReference type="InterPro" id="IPR018490">
    <property type="entry name" value="cNMP-bd_dom_sf"/>
</dbReference>
<protein>
    <submittedName>
        <fullName evidence="2">Uncharacterized protein, isoform C</fullName>
    </submittedName>
    <submittedName>
        <fullName evidence="3">Uncharacterized protein, isoform D</fullName>
    </submittedName>
</protein>
<dbReference type="KEGG" id="dmo:Dmoj_GI23858"/>
<dbReference type="Gene3D" id="2.60.120.10">
    <property type="entry name" value="Jelly Rolls"/>
    <property type="match status" value="1"/>
</dbReference>
<dbReference type="EMBL" id="CH933806">
    <property type="protein sequence ID" value="EDW13704.2"/>
    <property type="molecule type" value="Genomic_DNA"/>
</dbReference>
<gene>
    <name evidence="2" type="primary">Dmoj\GI23858</name>
    <name evidence="2" type="ORF">Dmoj_GI23858</name>
</gene>
<dbReference type="SMR" id="B4KC95"/>
<proteinExistence type="predicted"/>
<evidence type="ECO:0000313" key="2">
    <source>
        <dbReference type="EMBL" id="EDW13704.2"/>
    </source>
</evidence>
<reference evidence="2" key="3">
    <citation type="submission" date="2008-06" db="EMBL/GenBank/DDBJ databases">
        <authorList>
            <consortium name="FlyBase"/>
        </authorList>
    </citation>
    <scope>NUCLEOTIDE SEQUENCE</scope>
    <source>
        <strain evidence="2">TSC#15081-1352.22</strain>
    </source>
</reference>
<dbReference type="OrthoDB" id="166212at2759"/>
<evidence type="ECO:0000259" key="1">
    <source>
        <dbReference type="PROSITE" id="PS50042"/>
    </source>
</evidence>
<dbReference type="InterPro" id="IPR014710">
    <property type="entry name" value="RmlC-like_jellyroll"/>
</dbReference>
<organism evidence="2 4">
    <name type="scientific">Drosophila mojavensis</name>
    <name type="common">Fruit fly</name>
    <dbReference type="NCBI Taxonomy" id="7230"/>
    <lineage>
        <taxon>Eukaryota</taxon>
        <taxon>Metazoa</taxon>
        <taxon>Ecdysozoa</taxon>
        <taxon>Arthropoda</taxon>
        <taxon>Hexapoda</taxon>
        <taxon>Insecta</taxon>
        <taxon>Pterygota</taxon>
        <taxon>Neoptera</taxon>
        <taxon>Endopterygota</taxon>
        <taxon>Diptera</taxon>
        <taxon>Brachycera</taxon>
        <taxon>Muscomorpha</taxon>
        <taxon>Ephydroidea</taxon>
        <taxon>Drosophilidae</taxon>
        <taxon>Drosophila</taxon>
    </lineage>
</organism>
<dbReference type="SMART" id="SM00100">
    <property type="entry name" value="cNMP"/>
    <property type="match status" value="1"/>
</dbReference>
<keyword evidence="4" id="KW-1185">Reference proteome</keyword>
<accession>B4KC95</accession>
<dbReference type="PANTHER" id="PTHR23011:SF41">
    <property type="entry name" value="CYCLIC NUCLEOTIDE-BINDING DOMAIN-CONTAINING PROTEIN"/>
    <property type="match status" value="1"/>
</dbReference>
<feature type="domain" description="Cyclic nucleotide-binding" evidence="1">
    <location>
        <begin position="98"/>
        <end position="200"/>
    </location>
</feature>
<evidence type="ECO:0000313" key="4">
    <source>
        <dbReference type="Proteomes" id="UP000009192"/>
    </source>
</evidence>
<dbReference type="PANTHER" id="PTHR23011">
    <property type="entry name" value="CYCLIC NUCLEOTIDE-BINDING DOMAIN CONTAINING PROTEIN"/>
    <property type="match status" value="1"/>
</dbReference>
<dbReference type="eggNOG" id="ENOG502SF8A">
    <property type="taxonomic scope" value="Eukaryota"/>
</dbReference>
<dbReference type="InParanoid" id="B4KC95"/>